<gene>
    <name evidence="3" type="ORF">RFV38_09530</name>
</gene>
<feature type="coiled-coil region" evidence="1">
    <location>
        <begin position="113"/>
        <end position="147"/>
    </location>
</feature>
<dbReference type="PROSITE" id="PS51272">
    <property type="entry name" value="SLH"/>
    <property type="match status" value="1"/>
</dbReference>
<protein>
    <submittedName>
        <fullName evidence="3">S-layer homology domain-containing protein</fullName>
    </submittedName>
</protein>
<sequence>MKKIIMIYFTLIVIIYAQGKELIFEDVPKNHWAYKAINNLVNEGIISEDSFLFKGEFPVSRYSFAEGLNRAFSTLDEKKANRGDLVILESLVYEFSRELTKIGFDTDLFNGKIENMRVDIEVIRQKNDETQIQVNELRKRVETLEKNAGI</sequence>
<evidence type="ECO:0000256" key="1">
    <source>
        <dbReference type="SAM" id="Coils"/>
    </source>
</evidence>
<reference evidence="4" key="1">
    <citation type="submission" date="2023-07" db="EMBL/GenBank/DDBJ databases">
        <authorList>
            <person name="Colorado M.A."/>
            <person name="Villamil L.M."/>
            <person name="Melo J.F."/>
            <person name="Rodriguez J.A."/>
            <person name="Ruiz R.Y."/>
        </authorList>
    </citation>
    <scope>NUCLEOTIDE SEQUENCE [LARGE SCALE GENOMIC DNA]</scope>
    <source>
        <strain evidence="4">C33</strain>
    </source>
</reference>
<feature type="domain" description="SLH" evidence="2">
    <location>
        <begin position="20"/>
        <end position="82"/>
    </location>
</feature>
<evidence type="ECO:0000259" key="2">
    <source>
        <dbReference type="PROSITE" id="PS51272"/>
    </source>
</evidence>
<evidence type="ECO:0000313" key="3">
    <source>
        <dbReference type="EMBL" id="MDX8336732.1"/>
    </source>
</evidence>
<dbReference type="InterPro" id="IPR001119">
    <property type="entry name" value="SLH_dom"/>
</dbReference>
<dbReference type="PANTHER" id="PTHR43308">
    <property type="entry name" value="OUTER MEMBRANE PROTEIN ALPHA-RELATED"/>
    <property type="match status" value="1"/>
</dbReference>
<keyword evidence="4" id="KW-1185">Reference proteome</keyword>
<dbReference type="EMBL" id="JAVIKH010000013">
    <property type="protein sequence ID" value="MDX8336732.1"/>
    <property type="molecule type" value="Genomic_DNA"/>
</dbReference>
<dbReference type="Pfam" id="PF00395">
    <property type="entry name" value="SLH"/>
    <property type="match status" value="1"/>
</dbReference>
<comment type="caution">
    <text evidence="3">The sequence shown here is derived from an EMBL/GenBank/DDBJ whole genome shotgun (WGS) entry which is preliminary data.</text>
</comment>
<dbReference type="RefSeq" id="WP_320314114.1">
    <property type="nucleotide sequence ID" value="NZ_JAVIKH010000013.1"/>
</dbReference>
<accession>A0ABU4WB08</accession>
<organism evidence="3 4">
    <name type="scientific">Candidatus Cetobacterium colombiensis</name>
    <dbReference type="NCBI Taxonomy" id="3073100"/>
    <lineage>
        <taxon>Bacteria</taxon>
        <taxon>Fusobacteriati</taxon>
        <taxon>Fusobacteriota</taxon>
        <taxon>Fusobacteriia</taxon>
        <taxon>Fusobacteriales</taxon>
        <taxon>Fusobacteriaceae</taxon>
        <taxon>Cetobacterium</taxon>
    </lineage>
</organism>
<proteinExistence type="predicted"/>
<evidence type="ECO:0000313" key="4">
    <source>
        <dbReference type="Proteomes" id="UP001279681"/>
    </source>
</evidence>
<dbReference type="InterPro" id="IPR051465">
    <property type="entry name" value="Cell_Envelope_Struct_Comp"/>
</dbReference>
<dbReference type="PANTHER" id="PTHR43308:SF1">
    <property type="entry name" value="OUTER MEMBRANE PROTEIN ALPHA"/>
    <property type="match status" value="1"/>
</dbReference>
<keyword evidence="1" id="KW-0175">Coiled coil</keyword>
<dbReference type="Proteomes" id="UP001279681">
    <property type="component" value="Unassembled WGS sequence"/>
</dbReference>
<name>A0ABU4WB08_9FUSO</name>